<dbReference type="InterPro" id="IPR020588">
    <property type="entry name" value="RecA_ATP-bd"/>
</dbReference>
<dbReference type="InterPro" id="IPR013632">
    <property type="entry name" value="Rad51_C"/>
</dbReference>
<proteinExistence type="inferred from homology"/>
<dbReference type="InterPro" id="IPR030548">
    <property type="entry name" value="RAD51B"/>
</dbReference>
<evidence type="ECO:0000256" key="3">
    <source>
        <dbReference type="ARBA" id="ARBA00022741"/>
    </source>
</evidence>
<dbReference type="PANTHER" id="PTHR46456:SF1">
    <property type="entry name" value="DNA REPAIR PROTEIN RAD51 HOMOLOG 2"/>
    <property type="match status" value="1"/>
</dbReference>
<evidence type="ECO:0000313" key="11">
    <source>
        <dbReference type="EMBL" id="KAL2635638.1"/>
    </source>
</evidence>
<keyword evidence="9" id="KW-0539">Nucleus</keyword>
<keyword evidence="8" id="KW-0234">DNA repair</keyword>
<comment type="subcellular location">
    <subcellularLocation>
        <location evidence="1">Nucleus</location>
    </subcellularLocation>
</comment>
<name>A0ABD1YY57_9MARC</name>
<comment type="caution">
    <text evidence="11">The sequence shown here is derived from an EMBL/GenBank/DDBJ whole genome shotgun (WGS) entry which is preliminary data.</text>
</comment>
<dbReference type="InterPro" id="IPR058766">
    <property type="entry name" value="HHH_XRCC3_RAD51B"/>
</dbReference>
<evidence type="ECO:0000256" key="7">
    <source>
        <dbReference type="ARBA" id="ARBA00023172"/>
    </source>
</evidence>
<evidence type="ECO:0000256" key="1">
    <source>
        <dbReference type="ARBA" id="ARBA00004123"/>
    </source>
</evidence>
<dbReference type="SMART" id="SM00382">
    <property type="entry name" value="AAA"/>
    <property type="match status" value="1"/>
</dbReference>
<evidence type="ECO:0000259" key="10">
    <source>
        <dbReference type="PROSITE" id="PS50162"/>
    </source>
</evidence>
<reference evidence="11 12" key="1">
    <citation type="submission" date="2024-09" db="EMBL/GenBank/DDBJ databases">
        <title>Chromosome-scale assembly of Riccia fluitans.</title>
        <authorList>
            <person name="Paukszto L."/>
            <person name="Sawicki J."/>
            <person name="Karawczyk K."/>
            <person name="Piernik-Szablinska J."/>
            <person name="Szczecinska M."/>
            <person name="Mazdziarz M."/>
        </authorList>
    </citation>
    <scope>NUCLEOTIDE SEQUENCE [LARGE SCALE GENOMIC DNA]</scope>
    <source>
        <strain evidence="11">Rf_01</strain>
        <tissue evidence="11">Aerial parts of the thallus</tissue>
    </source>
</reference>
<dbReference type="Pfam" id="PF26169">
    <property type="entry name" value="HHH_XRCC3_RpoA"/>
    <property type="match status" value="1"/>
</dbReference>
<evidence type="ECO:0000256" key="5">
    <source>
        <dbReference type="ARBA" id="ARBA00022840"/>
    </source>
</evidence>
<keyword evidence="5" id="KW-0067">ATP-binding</keyword>
<evidence type="ECO:0000256" key="2">
    <source>
        <dbReference type="ARBA" id="ARBA00007095"/>
    </source>
</evidence>
<dbReference type="Pfam" id="PF08423">
    <property type="entry name" value="Rad51"/>
    <property type="match status" value="1"/>
</dbReference>
<accession>A0ABD1YY57</accession>
<keyword evidence="3" id="KW-0547">Nucleotide-binding</keyword>
<evidence type="ECO:0000313" key="12">
    <source>
        <dbReference type="Proteomes" id="UP001605036"/>
    </source>
</evidence>
<evidence type="ECO:0000256" key="6">
    <source>
        <dbReference type="ARBA" id="ARBA00023125"/>
    </source>
</evidence>
<evidence type="ECO:0000256" key="4">
    <source>
        <dbReference type="ARBA" id="ARBA00022763"/>
    </source>
</evidence>
<keyword evidence="7" id="KW-0233">DNA recombination</keyword>
<feature type="domain" description="RecA family profile 1" evidence="10">
    <location>
        <begin position="80"/>
        <end position="257"/>
    </location>
</feature>
<dbReference type="InterPro" id="IPR027417">
    <property type="entry name" value="P-loop_NTPase"/>
</dbReference>
<keyword evidence="4" id="KW-0227">DNA damage</keyword>
<protein>
    <recommendedName>
        <fullName evidence="10">RecA family profile 1 domain-containing protein</fullName>
    </recommendedName>
</protein>
<dbReference type="EMBL" id="JBHFFA010000003">
    <property type="protein sequence ID" value="KAL2635638.1"/>
    <property type="molecule type" value="Genomic_DNA"/>
</dbReference>
<dbReference type="CDD" id="cd19493">
    <property type="entry name" value="Rad51B"/>
    <property type="match status" value="1"/>
</dbReference>
<dbReference type="Proteomes" id="UP001605036">
    <property type="component" value="Unassembled WGS sequence"/>
</dbReference>
<dbReference type="InterPro" id="IPR016467">
    <property type="entry name" value="DNA_recomb/repair_RecA-like"/>
</dbReference>
<dbReference type="PIRSF" id="PIRSF005856">
    <property type="entry name" value="Rad51"/>
    <property type="match status" value="1"/>
</dbReference>
<dbReference type="GO" id="GO:0005524">
    <property type="term" value="F:ATP binding"/>
    <property type="evidence" value="ECO:0007669"/>
    <property type="project" value="UniProtKB-KW"/>
</dbReference>
<evidence type="ECO:0000256" key="9">
    <source>
        <dbReference type="ARBA" id="ARBA00023242"/>
    </source>
</evidence>
<dbReference type="PANTHER" id="PTHR46456">
    <property type="entry name" value="DNA REPAIR PROTEIN RAD51 HOMOLOG 2"/>
    <property type="match status" value="1"/>
</dbReference>
<sequence>MARKLLSSMNLPSSTTNIFSARSLHSAKDVLCKTELELMELLDIPMPVLASTLARIYECVCPPYRSVLSLWVERSTKEVSGGHLATGLQELDHALCGGVPFGLITEIVGAAGVGKSQMCLMVSVLTAMPRVFGGLDGSVIYIDAEHKFSPGRMMEIAQHKFPDIFSDREMLQKLALRVLILHPTSVSDLMESLKQLEKAIIERSAKLIVIDSVAALLQSEFGRDRIFERQELLGQQASVLKFLAEAFRIPVIVTNQVRMKPDNQGVGHTSATSSHDGHNFGASVEFGQGGLEQHLTAALGTKWAHSVNVRLILESSVSGQYFIKIAKSPMSPPVAFPYRITKGGLELAVESKVSFHAKKEEYEYY</sequence>
<comment type="similarity">
    <text evidence="2">Belongs to the RecA family. RAD51 subfamily.</text>
</comment>
<dbReference type="PROSITE" id="PS50162">
    <property type="entry name" value="RECA_2"/>
    <property type="match status" value="1"/>
</dbReference>
<keyword evidence="12" id="KW-1185">Reference proteome</keyword>
<dbReference type="InterPro" id="IPR003593">
    <property type="entry name" value="AAA+_ATPase"/>
</dbReference>
<dbReference type="AlphaFoldDB" id="A0ABD1YY57"/>
<keyword evidence="6" id="KW-0238">DNA-binding</keyword>
<gene>
    <name evidence="11" type="ORF">R1flu_007117</name>
</gene>
<dbReference type="Gene3D" id="3.40.50.300">
    <property type="entry name" value="P-loop containing nucleotide triphosphate hydrolases"/>
    <property type="match status" value="1"/>
</dbReference>
<organism evidence="11 12">
    <name type="scientific">Riccia fluitans</name>
    <dbReference type="NCBI Taxonomy" id="41844"/>
    <lineage>
        <taxon>Eukaryota</taxon>
        <taxon>Viridiplantae</taxon>
        <taxon>Streptophyta</taxon>
        <taxon>Embryophyta</taxon>
        <taxon>Marchantiophyta</taxon>
        <taxon>Marchantiopsida</taxon>
        <taxon>Marchantiidae</taxon>
        <taxon>Marchantiales</taxon>
        <taxon>Ricciaceae</taxon>
        <taxon>Riccia</taxon>
    </lineage>
</organism>
<dbReference type="SUPFAM" id="SSF52540">
    <property type="entry name" value="P-loop containing nucleoside triphosphate hydrolases"/>
    <property type="match status" value="1"/>
</dbReference>
<evidence type="ECO:0000256" key="8">
    <source>
        <dbReference type="ARBA" id="ARBA00023204"/>
    </source>
</evidence>